<dbReference type="EMBL" id="FUZT01000012">
    <property type="protein sequence ID" value="SKC84893.1"/>
    <property type="molecule type" value="Genomic_DNA"/>
</dbReference>
<gene>
    <name evidence="2" type="ORF">SAMN02194393_04285</name>
</gene>
<dbReference type="Pfam" id="PF17247">
    <property type="entry name" value="DUF5316"/>
    <property type="match status" value="1"/>
</dbReference>
<dbReference type="InterPro" id="IPR035167">
    <property type="entry name" value="DUF5316"/>
</dbReference>
<feature type="transmembrane region" description="Helical" evidence="1">
    <location>
        <begin position="12"/>
        <end position="29"/>
    </location>
</feature>
<evidence type="ECO:0000313" key="2">
    <source>
        <dbReference type="EMBL" id="SKC84893.1"/>
    </source>
</evidence>
<keyword evidence="1" id="KW-1133">Transmembrane helix</keyword>
<dbReference type="RefSeq" id="WP_079494486.1">
    <property type="nucleotide sequence ID" value="NZ_FUZT01000012.1"/>
</dbReference>
<dbReference type="AlphaFoldDB" id="A0A1T5M9W6"/>
<dbReference type="Proteomes" id="UP000190285">
    <property type="component" value="Unassembled WGS sequence"/>
</dbReference>
<name>A0A1T5M9W6_9FIRM</name>
<feature type="transmembrane region" description="Helical" evidence="1">
    <location>
        <begin position="35"/>
        <end position="60"/>
    </location>
</feature>
<proteinExistence type="predicted"/>
<keyword evidence="1" id="KW-0472">Membrane</keyword>
<sequence>MKKNKRLINRPFILGSLILIIVVIISLILNDWNIIITISGSLGSICFIIAAALLGVFVSANQQRANFNMTENKDRIKKNEIATYLFLLGTPNIIGAVIVIINSKR</sequence>
<organism evidence="2 3">
    <name type="scientific">Maledivibacter halophilus</name>
    <dbReference type="NCBI Taxonomy" id="36842"/>
    <lineage>
        <taxon>Bacteria</taxon>
        <taxon>Bacillati</taxon>
        <taxon>Bacillota</taxon>
        <taxon>Clostridia</taxon>
        <taxon>Peptostreptococcales</taxon>
        <taxon>Caminicellaceae</taxon>
        <taxon>Maledivibacter</taxon>
    </lineage>
</organism>
<evidence type="ECO:0000313" key="3">
    <source>
        <dbReference type="Proteomes" id="UP000190285"/>
    </source>
</evidence>
<reference evidence="2 3" key="1">
    <citation type="submission" date="2017-02" db="EMBL/GenBank/DDBJ databases">
        <authorList>
            <person name="Peterson S.W."/>
        </authorList>
    </citation>
    <scope>NUCLEOTIDE SEQUENCE [LARGE SCALE GENOMIC DNA]</scope>
    <source>
        <strain evidence="2 3">M1</strain>
    </source>
</reference>
<accession>A0A1T5M9W6</accession>
<protein>
    <submittedName>
        <fullName evidence="2">Uncharacterized protein</fullName>
    </submittedName>
</protein>
<keyword evidence="3" id="KW-1185">Reference proteome</keyword>
<feature type="transmembrane region" description="Helical" evidence="1">
    <location>
        <begin position="81"/>
        <end position="101"/>
    </location>
</feature>
<evidence type="ECO:0000256" key="1">
    <source>
        <dbReference type="SAM" id="Phobius"/>
    </source>
</evidence>
<keyword evidence="1" id="KW-0812">Transmembrane</keyword>